<evidence type="ECO:0000259" key="2">
    <source>
        <dbReference type="PROSITE" id="PS51397"/>
    </source>
</evidence>
<feature type="compositionally biased region" description="Basic residues" evidence="1">
    <location>
        <begin position="172"/>
        <end position="184"/>
    </location>
</feature>
<feature type="compositionally biased region" description="Basic and acidic residues" evidence="1">
    <location>
        <begin position="283"/>
        <end position="307"/>
    </location>
</feature>
<feature type="domain" description="WLM" evidence="2">
    <location>
        <begin position="8"/>
        <end position="277"/>
    </location>
</feature>
<feature type="compositionally biased region" description="Basic and acidic residues" evidence="1">
    <location>
        <begin position="366"/>
        <end position="399"/>
    </location>
</feature>
<evidence type="ECO:0000256" key="1">
    <source>
        <dbReference type="SAM" id="MobiDB-lite"/>
    </source>
</evidence>
<protein>
    <submittedName>
        <fullName evidence="3">WLM-domain-containing protein</fullName>
    </submittedName>
</protein>
<dbReference type="STRING" id="1569628.A0A316UUG9"/>
<feature type="compositionally biased region" description="Low complexity" evidence="1">
    <location>
        <begin position="347"/>
        <end position="364"/>
    </location>
</feature>
<evidence type="ECO:0000313" key="3">
    <source>
        <dbReference type="EMBL" id="PWN28882.1"/>
    </source>
</evidence>
<name>A0A316UUG9_9BASI</name>
<dbReference type="InterPro" id="IPR013536">
    <property type="entry name" value="WLM_dom"/>
</dbReference>
<keyword evidence="4" id="KW-1185">Reference proteome</keyword>
<dbReference type="GeneID" id="37027471"/>
<dbReference type="PANTHER" id="PTHR46622:SF1">
    <property type="entry name" value="DNA-DEPENDENT METALLOPROTEASE WSS1"/>
    <property type="match status" value="1"/>
</dbReference>
<dbReference type="EMBL" id="KZ819664">
    <property type="protein sequence ID" value="PWN28882.1"/>
    <property type="molecule type" value="Genomic_DNA"/>
</dbReference>
<gene>
    <name evidence="3" type="ORF">BDZ90DRAFT_230890</name>
</gene>
<feature type="compositionally biased region" description="Acidic residues" evidence="1">
    <location>
        <begin position="308"/>
        <end position="337"/>
    </location>
</feature>
<dbReference type="AlphaFoldDB" id="A0A316UUG9"/>
<organism evidence="3 4">
    <name type="scientific">Jaminaea rosea</name>
    <dbReference type="NCBI Taxonomy" id="1569628"/>
    <lineage>
        <taxon>Eukaryota</taxon>
        <taxon>Fungi</taxon>
        <taxon>Dikarya</taxon>
        <taxon>Basidiomycota</taxon>
        <taxon>Ustilaginomycotina</taxon>
        <taxon>Exobasidiomycetes</taxon>
        <taxon>Microstromatales</taxon>
        <taxon>Microstromatales incertae sedis</taxon>
        <taxon>Jaminaea</taxon>
    </lineage>
</organism>
<evidence type="ECO:0000313" key="4">
    <source>
        <dbReference type="Proteomes" id="UP000245884"/>
    </source>
</evidence>
<dbReference type="PROSITE" id="PS51397">
    <property type="entry name" value="WLM"/>
    <property type="match status" value="1"/>
</dbReference>
<dbReference type="RefSeq" id="XP_025363494.1">
    <property type="nucleotide sequence ID" value="XM_025505648.1"/>
</dbReference>
<dbReference type="OrthoDB" id="447842at2759"/>
<feature type="compositionally biased region" description="Polar residues" evidence="1">
    <location>
        <begin position="251"/>
        <end position="262"/>
    </location>
</feature>
<dbReference type="Pfam" id="PF08325">
    <property type="entry name" value="WLM"/>
    <property type="match status" value="1"/>
</dbReference>
<dbReference type="Proteomes" id="UP000245884">
    <property type="component" value="Unassembled WGS sequence"/>
</dbReference>
<dbReference type="InterPro" id="IPR053000">
    <property type="entry name" value="WSS1-like_metalloprotease"/>
</dbReference>
<dbReference type="GO" id="GO:0006281">
    <property type="term" value="P:DNA repair"/>
    <property type="evidence" value="ECO:0007669"/>
    <property type="project" value="TreeGrafter"/>
</dbReference>
<reference evidence="3 4" key="1">
    <citation type="journal article" date="2018" name="Mol. Biol. Evol.">
        <title>Broad Genomic Sampling Reveals a Smut Pathogenic Ancestry of the Fungal Clade Ustilaginomycotina.</title>
        <authorList>
            <person name="Kijpornyongpan T."/>
            <person name="Mondo S.J."/>
            <person name="Barry K."/>
            <person name="Sandor L."/>
            <person name="Lee J."/>
            <person name="Lipzen A."/>
            <person name="Pangilinan J."/>
            <person name="LaButti K."/>
            <person name="Hainaut M."/>
            <person name="Henrissat B."/>
            <person name="Grigoriev I.V."/>
            <person name="Spatafora J.W."/>
            <person name="Aime M.C."/>
        </authorList>
    </citation>
    <scope>NUCLEOTIDE SEQUENCE [LARGE SCALE GENOMIC DNA]</scope>
    <source>
        <strain evidence="3 4">MCA 5214</strain>
    </source>
</reference>
<dbReference type="PANTHER" id="PTHR46622">
    <property type="entry name" value="DNA-DEPENDENT METALLOPROTEASE WSS1"/>
    <property type="match status" value="1"/>
</dbReference>
<proteinExistence type="predicted"/>
<feature type="compositionally biased region" description="Low complexity" evidence="1">
    <location>
        <begin position="269"/>
        <end position="278"/>
    </location>
</feature>
<sequence>MVHLRLNDGDTARNEYINFVSALDRHANKDDALRRLHQLAAIFKPIMKRHGLRVNHLVEYEPNPEFAGRNWNAGENIEMVLRDHSGLFLPFGMICYVFAHELAHNFHMNHSSKHTQLTKDFNEERKDLQSKGYLGDGFWSAGKRLDDESWVAGESSVTNAELPSNLCGGAWKRRGAAARKRRTKRTGEGTTKRRKKGVPSLRTGAQTSANTERVAGKTRRYMDLPGEGSRVDGRNDLPKASAKSDSYKSDPNSTFRKQANTNAARDARAAAAMRRMAALQVEQKGHSGPKDEGKAKAETDEDGYHTQEEDDGSCTESETESETGSDREEELLYDSSDEQPRDGVCGTDASSSSTSTSAQDPPASRTETDAQRKRRMEEFRRSDGGRNERQARDEWRDIVRATQGMRVSKPGVKTEIRPARIAAGGSTTSSASSSSGQQRAATTGGGTGGSKAVASRVEDDDDDDIVFVSSSKKA</sequence>
<feature type="region of interest" description="Disordered" evidence="1">
    <location>
        <begin position="172"/>
        <end position="474"/>
    </location>
</feature>
<dbReference type="GO" id="GO:0008237">
    <property type="term" value="F:metallopeptidase activity"/>
    <property type="evidence" value="ECO:0007669"/>
    <property type="project" value="TreeGrafter"/>
</dbReference>
<accession>A0A316UUG9</accession>
<feature type="compositionally biased region" description="Low complexity" evidence="1">
    <location>
        <begin position="422"/>
        <end position="442"/>
    </location>
</feature>
<dbReference type="GO" id="GO:0005634">
    <property type="term" value="C:nucleus"/>
    <property type="evidence" value="ECO:0007669"/>
    <property type="project" value="TreeGrafter"/>
</dbReference>